<dbReference type="PANTHER" id="PTHR36439">
    <property type="entry name" value="BLL4334 PROTEIN"/>
    <property type="match status" value="1"/>
</dbReference>
<gene>
    <name evidence="1" type="ORF">Rhe02_75480</name>
</gene>
<comment type="caution">
    <text evidence="1">The sequence shown here is derived from an EMBL/GenBank/DDBJ whole genome shotgun (WGS) entry which is preliminary data.</text>
</comment>
<dbReference type="PANTHER" id="PTHR36439:SF1">
    <property type="entry name" value="DUF1697 DOMAIN-CONTAINING PROTEIN"/>
    <property type="match status" value="1"/>
</dbReference>
<organism evidence="1 2">
    <name type="scientific">Rhizocola hellebori</name>
    <dbReference type="NCBI Taxonomy" id="1392758"/>
    <lineage>
        <taxon>Bacteria</taxon>
        <taxon>Bacillati</taxon>
        <taxon>Actinomycetota</taxon>
        <taxon>Actinomycetes</taxon>
        <taxon>Micromonosporales</taxon>
        <taxon>Micromonosporaceae</taxon>
        <taxon>Rhizocola</taxon>
    </lineage>
</organism>
<evidence type="ECO:0000313" key="1">
    <source>
        <dbReference type="EMBL" id="GIH09481.1"/>
    </source>
</evidence>
<accession>A0A8J3QEX4</accession>
<sequence>MRTAVFLRGINVGGNAKISMVQLREAMQRHGHADVKTLLQSGNVVVDKITPAAMEKLLLDEFGMQIRVMTRSNAQLRKVIEANPFPEHEQEPAKLGVAFLDKAPGKVQIDLQRYAPDEFIIAGKEIYLWFPNGMGRSKIGDRTFQKSLGAEMTVRNWNTVTKMAELTG</sequence>
<reference evidence="1" key="1">
    <citation type="submission" date="2021-01" db="EMBL/GenBank/DDBJ databases">
        <title>Whole genome shotgun sequence of Rhizocola hellebori NBRC 109834.</title>
        <authorList>
            <person name="Komaki H."/>
            <person name="Tamura T."/>
        </authorList>
    </citation>
    <scope>NUCLEOTIDE SEQUENCE</scope>
    <source>
        <strain evidence="1">NBRC 109834</strain>
    </source>
</reference>
<evidence type="ECO:0008006" key="3">
    <source>
        <dbReference type="Google" id="ProtNLM"/>
    </source>
</evidence>
<evidence type="ECO:0000313" key="2">
    <source>
        <dbReference type="Proteomes" id="UP000612899"/>
    </source>
</evidence>
<keyword evidence="2" id="KW-1185">Reference proteome</keyword>
<dbReference type="InterPro" id="IPR012545">
    <property type="entry name" value="DUF1697"/>
</dbReference>
<dbReference type="EMBL" id="BONY01000069">
    <property type="protein sequence ID" value="GIH09481.1"/>
    <property type="molecule type" value="Genomic_DNA"/>
</dbReference>
<dbReference type="Gene3D" id="3.30.70.1280">
    <property type="entry name" value="SP0830-like domains"/>
    <property type="match status" value="1"/>
</dbReference>
<dbReference type="AlphaFoldDB" id="A0A8J3QEX4"/>
<dbReference type="Proteomes" id="UP000612899">
    <property type="component" value="Unassembled WGS sequence"/>
</dbReference>
<dbReference type="SUPFAM" id="SSF160379">
    <property type="entry name" value="SP0830-like"/>
    <property type="match status" value="1"/>
</dbReference>
<dbReference type="RefSeq" id="WP_203913214.1">
    <property type="nucleotide sequence ID" value="NZ_BONY01000069.1"/>
</dbReference>
<protein>
    <recommendedName>
        <fullName evidence="3">DUF1697 domain-containing protein</fullName>
    </recommendedName>
</protein>
<dbReference type="Pfam" id="PF08002">
    <property type="entry name" value="DUF1697"/>
    <property type="match status" value="1"/>
</dbReference>
<dbReference type="PIRSF" id="PIRSF008502">
    <property type="entry name" value="UCP008502"/>
    <property type="match status" value="1"/>
</dbReference>
<proteinExistence type="predicted"/>
<name>A0A8J3QEX4_9ACTN</name>